<dbReference type="PANTHER" id="PTHR33463:SF204">
    <property type="entry name" value="NB-ARC DOMAIN-CONTAINING PROTEIN"/>
    <property type="match status" value="1"/>
</dbReference>
<dbReference type="AlphaFoldDB" id="A0AAN9Q618"/>
<feature type="domain" description="Disease resistance R13L4/SHOC-2-like LRR" evidence="9">
    <location>
        <begin position="540"/>
        <end position="778"/>
    </location>
</feature>
<dbReference type="InterPro" id="IPR050905">
    <property type="entry name" value="Plant_NBS-LRR"/>
</dbReference>
<dbReference type="InterPro" id="IPR027417">
    <property type="entry name" value="P-loop_NTPase"/>
</dbReference>
<dbReference type="SUPFAM" id="SSF52540">
    <property type="entry name" value="P-loop containing nucleoside triphosphate hydrolases"/>
    <property type="match status" value="1"/>
</dbReference>
<keyword evidence="3" id="KW-0677">Repeat</keyword>
<evidence type="ECO:0000259" key="9">
    <source>
        <dbReference type="Pfam" id="PF23598"/>
    </source>
</evidence>
<feature type="domain" description="Disease resistance protein winged helix" evidence="8">
    <location>
        <begin position="415"/>
        <end position="489"/>
    </location>
</feature>
<proteinExistence type="inferred from homology"/>
<comment type="similarity">
    <text evidence="1">Belongs to the disease resistance NB-LRR family.</text>
</comment>
<comment type="caution">
    <text evidence="10">The sequence shown here is derived from an EMBL/GenBank/DDBJ whole genome shotgun (WGS) entry which is preliminary data.</text>
</comment>
<dbReference type="Pfam" id="PF00931">
    <property type="entry name" value="NB-ARC"/>
    <property type="match status" value="1"/>
</dbReference>
<dbReference type="InterPro" id="IPR042197">
    <property type="entry name" value="Apaf_helical"/>
</dbReference>
<evidence type="ECO:0000259" key="7">
    <source>
        <dbReference type="Pfam" id="PF00931"/>
    </source>
</evidence>
<dbReference type="PANTHER" id="PTHR33463">
    <property type="entry name" value="NB-ARC DOMAIN-CONTAINING PROTEIN-RELATED"/>
    <property type="match status" value="1"/>
</dbReference>
<dbReference type="FunFam" id="1.10.8.430:FF:000003">
    <property type="entry name" value="Probable disease resistance protein At5g66910"/>
    <property type="match status" value="1"/>
</dbReference>
<evidence type="ECO:0000256" key="4">
    <source>
        <dbReference type="ARBA" id="ARBA00022741"/>
    </source>
</evidence>
<dbReference type="Gene3D" id="1.10.8.430">
    <property type="entry name" value="Helical domain of apoptotic protease-activating factors"/>
    <property type="match status" value="1"/>
</dbReference>
<evidence type="ECO:0000313" key="10">
    <source>
        <dbReference type="EMBL" id="KAK7319623.1"/>
    </source>
</evidence>
<dbReference type="Pfam" id="PF23559">
    <property type="entry name" value="WHD_DRP"/>
    <property type="match status" value="1"/>
</dbReference>
<keyword evidence="5" id="KW-0611">Plant defense</keyword>
<feature type="domain" description="NB-ARC" evidence="7">
    <location>
        <begin position="161"/>
        <end position="329"/>
    </location>
</feature>
<gene>
    <name evidence="10" type="ORF">RJT34_04346</name>
</gene>
<sequence length="891" mass="102574">MELAGIIWDAATCLFGCGKAHAAYVCKLEENLSSLQRKWGDLHNMSIDLHRRINEAEDSGEMRRTNEVSGWLQHVQNLQEVIENIQLQGSEESDIKCLSGCCLKNCISRYKLGKKVMKVLNDVDDLLAKGIRFDVIDIAFKLPLRPVIKMPCVETVGLDLMFKQVWNSIEENIGIIGLYGMGGVGKTTLLKIIHNEFEKRKDDFTVVLWVVVSKDCDTNKIMTDIKNRLGIKDSIWNESSPDQRATTIYQVLRQKKYALMLDDVWGKLELEKVGVPHPKDTEYKSKVLFTTRFEDVCAKMQAQKKFKVECLSEQEALDLFYKKAGEESLKSHREIPMLAKEMVKECGGLPLALITVGSAMAGVKSVEAWRQAKSDFRNSTWIASDLEDTVFRILKFSFDKLPDEAHKRCFLYCALYPEDHEIRVDGLIDRWISEGFLTEDKASKSIYDMYEQGESILQRLKLSCMLEGIEYCDRWWSTVKMHDVIRDMALWLVRDQDGNKDKIMVQEEALATSEMNSERLNAVKRISIINICGSWQIPTCPNLHTLCVQHGKHRVDITDYSNIQYMIKLKVLDLSGICIKRLPPEIGHLINLEFLNLSRTSIENRLPIELKNLKSLRVLLMEDYAHHLEMIPLEVIGSLVQLKVFRFTSRLKKSQGEMAFLEKLESLQKLEELCIQLNTITAMHKLFLSAKLQGCSRHFWLHRIKEPLEMTSLLGSLSTKKHLEYVSLWNVNNIMEASFITNACHFGKLRWVRIGYCDSLTHLTWLTNAPCVEFLYVTYCYSIREVVKEVENVNGWSNGEDDNGVFSNLKHLCLYGLPKLKSIYNGTLNFPFIKSIDVFECRNLRKLPLNSNSAKNSLIAIKGNREWWNNLEWNDTSAKDLLHSKFQPLYD</sequence>
<evidence type="ECO:0000256" key="6">
    <source>
        <dbReference type="ARBA" id="ARBA00022840"/>
    </source>
</evidence>
<keyword evidence="6" id="KW-0067">ATP-binding</keyword>
<dbReference type="FunFam" id="3.40.50.300:FF:001091">
    <property type="entry name" value="Probable disease resistance protein At1g61300"/>
    <property type="match status" value="1"/>
</dbReference>
<evidence type="ECO:0000313" key="11">
    <source>
        <dbReference type="Proteomes" id="UP001359559"/>
    </source>
</evidence>
<dbReference type="InterPro" id="IPR032675">
    <property type="entry name" value="LRR_dom_sf"/>
</dbReference>
<reference evidence="10 11" key="1">
    <citation type="submission" date="2024-01" db="EMBL/GenBank/DDBJ databases">
        <title>The genomes of 5 underutilized Papilionoideae crops provide insights into root nodulation and disease resistance.</title>
        <authorList>
            <person name="Yuan L."/>
        </authorList>
    </citation>
    <scope>NUCLEOTIDE SEQUENCE [LARGE SCALE GENOMIC DNA]</scope>
    <source>
        <strain evidence="10">LY-2023</strain>
        <tissue evidence="10">Leaf</tissue>
    </source>
</reference>
<protein>
    <recommendedName>
        <fullName evidence="12">NB-ARC domain-containing protein</fullName>
    </recommendedName>
</protein>
<dbReference type="GO" id="GO:0043531">
    <property type="term" value="F:ADP binding"/>
    <property type="evidence" value="ECO:0007669"/>
    <property type="project" value="InterPro"/>
</dbReference>
<keyword evidence="11" id="KW-1185">Reference proteome</keyword>
<name>A0AAN9Q618_CLITE</name>
<dbReference type="Gene3D" id="3.80.10.10">
    <property type="entry name" value="Ribonuclease Inhibitor"/>
    <property type="match status" value="1"/>
</dbReference>
<dbReference type="InterPro" id="IPR036388">
    <property type="entry name" value="WH-like_DNA-bd_sf"/>
</dbReference>
<dbReference type="SUPFAM" id="SSF52058">
    <property type="entry name" value="L domain-like"/>
    <property type="match status" value="1"/>
</dbReference>
<evidence type="ECO:0000256" key="1">
    <source>
        <dbReference type="ARBA" id="ARBA00008894"/>
    </source>
</evidence>
<dbReference type="InterPro" id="IPR058922">
    <property type="entry name" value="WHD_DRP"/>
</dbReference>
<keyword evidence="4" id="KW-0547">Nucleotide-binding</keyword>
<evidence type="ECO:0000256" key="5">
    <source>
        <dbReference type="ARBA" id="ARBA00022821"/>
    </source>
</evidence>
<keyword evidence="2" id="KW-0433">Leucine-rich repeat</keyword>
<dbReference type="FunFam" id="1.10.10.10:FF:000322">
    <property type="entry name" value="Probable disease resistance protein At1g63360"/>
    <property type="match status" value="1"/>
</dbReference>
<dbReference type="InterPro" id="IPR055414">
    <property type="entry name" value="LRR_R13L4/SHOC2-like"/>
</dbReference>
<evidence type="ECO:0000256" key="2">
    <source>
        <dbReference type="ARBA" id="ARBA00022614"/>
    </source>
</evidence>
<dbReference type="GO" id="GO:0006952">
    <property type="term" value="P:defense response"/>
    <property type="evidence" value="ECO:0007669"/>
    <property type="project" value="UniProtKB-KW"/>
</dbReference>
<organism evidence="10 11">
    <name type="scientific">Clitoria ternatea</name>
    <name type="common">Butterfly pea</name>
    <dbReference type="NCBI Taxonomy" id="43366"/>
    <lineage>
        <taxon>Eukaryota</taxon>
        <taxon>Viridiplantae</taxon>
        <taxon>Streptophyta</taxon>
        <taxon>Embryophyta</taxon>
        <taxon>Tracheophyta</taxon>
        <taxon>Spermatophyta</taxon>
        <taxon>Magnoliopsida</taxon>
        <taxon>eudicotyledons</taxon>
        <taxon>Gunneridae</taxon>
        <taxon>Pentapetalae</taxon>
        <taxon>rosids</taxon>
        <taxon>fabids</taxon>
        <taxon>Fabales</taxon>
        <taxon>Fabaceae</taxon>
        <taxon>Papilionoideae</taxon>
        <taxon>50 kb inversion clade</taxon>
        <taxon>NPAAA clade</taxon>
        <taxon>indigoferoid/millettioid clade</taxon>
        <taxon>Phaseoleae</taxon>
        <taxon>Clitoria</taxon>
    </lineage>
</organism>
<dbReference type="Gene3D" id="3.40.50.300">
    <property type="entry name" value="P-loop containing nucleotide triphosphate hydrolases"/>
    <property type="match status" value="1"/>
</dbReference>
<dbReference type="Proteomes" id="UP001359559">
    <property type="component" value="Unassembled WGS sequence"/>
</dbReference>
<dbReference type="GO" id="GO:0005524">
    <property type="term" value="F:ATP binding"/>
    <property type="evidence" value="ECO:0007669"/>
    <property type="project" value="UniProtKB-KW"/>
</dbReference>
<evidence type="ECO:0000259" key="8">
    <source>
        <dbReference type="Pfam" id="PF23559"/>
    </source>
</evidence>
<evidence type="ECO:0008006" key="12">
    <source>
        <dbReference type="Google" id="ProtNLM"/>
    </source>
</evidence>
<dbReference type="Pfam" id="PF23598">
    <property type="entry name" value="LRR_14"/>
    <property type="match status" value="1"/>
</dbReference>
<dbReference type="Gene3D" id="1.10.10.10">
    <property type="entry name" value="Winged helix-like DNA-binding domain superfamily/Winged helix DNA-binding domain"/>
    <property type="match status" value="1"/>
</dbReference>
<dbReference type="PRINTS" id="PR00364">
    <property type="entry name" value="DISEASERSIST"/>
</dbReference>
<dbReference type="InterPro" id="IPR002182">
    <property type="entry name" value="NB-ARC"/>
</dbReference>
<evidence type="ECO:0000256" key="3">
    <source>
        <dbReference type="ARBA" id="ARBA00022737"/>
    </source>
</evidence>
<accession>A0AAN9Q618</accession>
<dbReference type="EMBL" id="JAYKXN010000001">
    <property type="protein sequence ID" value="KAK7319623.1"/>
    <property type="molecule type" value="Genomic_DNA"/>
</dbReference>